<dbReference type="OrthoDB" id="3945172at2759"/>
<evidence type="ECO:0000313" key="2">
    <source>
        <dbReference type="EMBL" id="KAE9963887.1"/>
    </source>
</evidence>
<reference evidence="2 5" key="1">
    <citation type="submission" date="2019-11" db="EMBL/GenBank/DDBJ databases">
        <title>Venturia inaequalis Genome Resource.</title>
        <authorList>
            <person name="Lichtner F.J."/>
        </authorList>
    </citation>
    <scope>NUCLEOTIDE SEQUENCE [LARGE SCALE GENOMIC DNA]</scope>
    <source>
        <strain evidence="4 6">120213</strain>
        <strain evidence="2">Bline_iso_100314</strain>
        <strain evidence="3 7">DMI_063113</strain>
    </source>
</reference>
<accession>A0A8H3U5G1</accession>
<dbReference type="EMBL" id="WNWS01000110">
    <property type="protein sequence ID" value="KAE9979953.1"/>
    <property type="molecule type" value="Genomic_DNA"/>
</dbReference>
<protein>
    <submittedName>
        <fullName evidence="2">Uncharacterized protein</fullName>
    </submittedName>
</protein>
<evidence type="ECO:0000313" key="3">
    <source>
        <dbReference type="EMBL" id="KAE9974749.1"/>
    </source>
</evidence>
<sequence>MAATTSTEFLTFMRHVIVRSRTAIPPRSPIRPFSTSPTLNKMAGETDKQHATTKKDKLDVQSEQVGKAQAARASGGQDTTTSQSDSSGSAKKAKKEHPEAADNAGIGMQDERGAKGAHKG</sequence>
<feature type="region of interest" description="Disordered" evidence="1">
    <location>
        <begin position="20"/>
        <end position="120"/>
    </location>
</feature>
<name>A0A8H3U5G1_VENIN</name>
<dbReference type="Proteomes" id="UP000447873">
    <property type="component" value="Unassembled WGS sequence"/>
</dbReference>
<organism evidence="2 5">
    <name type="scientific">Venturia inaequalis</name>
    <name type="common">Apple scab fungus</name>
    <dbReference type="NCBI Taxonomy" id="5025"/>
    <lineage>
        <taxon>Eukaryota</taxon>
        <taxon>Fungi</taxon>
        <taxon>Dikarya</taxon>
        <taxon>Ascomycota</taxon>
        <taxon>Pezizomycotina</taxon>
        <taxon>Dothideomycetes</taxon>
        <taxon>Pleosporomycetidae</taxon>
        <taxon>Venturiales</taxon>
        <taxon>Venturiaceae</taxon>
        <taxon>Venturia</taxon>
    </lineage>
</organism>
<feature type="compositionally biased region" description="Basic and acidic residues" evidence="1">
    <location>
        <begin position="44"/>
        <end position="60"/>
    </location>
</feature>
<gene>
    <name evidence="2" type="ORF">BLS_008836</name>
    <name evidence="3" type="ORF">EG327_008691</name>
    <name evidence="4" type="ORF">EG328_000598</name>
</gene>
<dbReference type="Proteomes" id="UP000490939">
    <property type="component" value="Unassembled WGS sequence"/>
</dbReference>
<evidence type="ECO:0000313" key="7">
    <source>
        <dbReference type="Proteomes" id="UP000490939"/>
    </source>
</evidence>
<comment type="caution">
    <text evidence="2">The sequence shown here is derived from an EMBL/GenBank/DDBJ whole genome shotgun (WGS) entry which is preliminary data.</text>
</comment>
<dbReference type="Proteomes" id="UP000433883">
    <property type="component" value="Unassembled WGS sequence"/>
</dbReference>
<evidence type="ECO:0000256" key="1">
    <source>
        <dbReference type="SAM" id="MobiDB-lite"/>
    </source>
</evidence>
<keyword evidence="7" id="KW-1185">Reference proteome</keyword>
<feature type="compositionally biased region" description="Low complexity" evidence="1">
    <location>
        <begin position="73"/>
        <end position="90"/>
    </location>
</feature>
<evidence type="ECO:0000313" key="4">
    <source>
        <dbReference type="EMBL" id="KAE9979953.1"/>
    </source>
</evidence>
<proteinExistence type="predicted"/>
<dbReference type="EMBL" id="WNWR01000550">
    <property type="protein sequence ID" value="KAE9974749.1"/>
    <property type="molecule type" value="Genomic_DNA"/>
</dbReference>
<evidence type="ECO:0000313" key="6">
    <source>
        <dbReference type="Proteomes" id="UP000447873"/>
    </source>
</evidence>
<evidence type="ECO:0000313" key="5">
    <source>
        <dbReference type="Proteomes" id="UP000433883"/>
    </source>
</evidence>
<dbReference type="AlphaFoldDB" id="A0A8H3U5G1"/>
<dbReference type="EMBL" id="WNWQ01000771">
    <property type="protein sequence ID" value="KAE9963887.1"/>
    <property type="molecule type" value="Genomic_DNA"/>
</dbReference>